<evidence type="ECO:0000313" key="4">
    <source>
        <dbReference type="Proteomes" id="UP000799537"/>
    </source>
</evidence>
<feature type="compositionally biased region" description="Polar residues" evidence="1">
    <location>
        <begin position="359"/>
        <end position="370"/>
    </location>
</feature>
<reference evidence="3" key="1">
    <citation type="journal article" date="2020" name="Stud. Mycol.">
        <title>101 Dothideomycetes genomes: a test case for predicting lifestyles and emergence of pathogens.</title>
        <authorList>
            <person name="Haridas S."/>
            <person name="Albert R."/>
            <person name="Binder M."/>
            <person name="Bloem J."/>
            <person name="Labutti K."/>
            <person name="Salamov A."/>
            <person name="Andreopoulos B."/>
            <person name="Baker S."/>
            <person name="Barry K."/>
            <person name="Bills G."/>
            <person name="Bluhm B."/>
            <person name="Cannon C."/>
            <person name="Castanera R."/>
            <person name="Culley D."/>
            <person name="Daum C."/>
            <person name="Ezra D."/>
            <person name="Gonzalez J."/>
            <person name="Henrissat B."/>
            <person name="Kuo A."/>
            <person name="Liang C."/>
            <person name="Lipzen A."/>
            <person name="Lutzoni F."/>
            <person name="Magnuson J."/>
            <person name="Mondo S."/>
            <person name="Nolan M."/>
            <person name="Ohm R."/>
            <person name="Pangilinan J."/>
            <person name="Park H.-J."/>
            <person name="Ramirez L."/>
            <person name="Alfaro M."/>
            <person name="Sun H."/>
            <person name="Tritt A."/>
            <person name="Yoshinaga Y."/>
            <person name="Zwiers L.-H."/>
            <person name="Turgeon B."/>
            <person name="Goodwin S."/>
            <person name="Spatafora J."/>
            <person name="Crous P."/>
            <person name="Grigoriev I."/>
        </authorList>
    </citation>
    <scope>NUCLEOTIDE SEQUENCE</scope>
    <source>
        <strain evidence="3">ATCC 36951</strain>
    </source>
</reference>
<proteinExistence type="predicted"/>
<accession>A0A6A6BUN7</accession>
<gene>
    <name evidence="3" type="ORF">M409DRAFT_71661</name>
</gene>
<dbReference type="GeneID" id="54572544"/>
<dbReference type="Pfam" id="PF17111">
    <property type="entry name" value="PigL_N"/>
    <property type="match status" value="1"/>
</dbReference>
<dbReference type="OrthoDB" id="432483at2759"/>
<dbReference type="AlphaFoldDB" id="A0A6A6BUN7"/>
<dbReference type="EMBL" id="ML993672">
    <property type="protein sequence ID" value="KAF2158405.1"/>
    <property type="molecule type" value="Genomic_DNA"/>
</dbReference>
<feature type="region of interest" description="Disordered" evidence="1">
    <location>
        <begin position="359"/>
        <end position="425"/>
    </location>
</feature>
<evidence type="ECO:0000313" key="3">
    <source>
        <dbReference type="EMBL" id="KAF2158405.1"/>
    </source>
</evidence>
<feature type="domain" description="Azaphilone pigments biosynthesis cluster protein L N-terminal" evidence="2">
    <location>
        <begin position="2"/>
        <end position="188"/>
    </location>
</feature>
<keyword evidence="4" id="KW-1185">Reference proteome</keyword>
<name>A0A6A6BUN7_ZASCE</name>
<evidence type="ECO:0000256" key="1">
    <source>
        <dbReference type="SAM" id="MobiDB-lite"/>
    </source>
</evidence>
<evidence type="ECO:0000259" key="2">
    <source>
        <dbReference type="Pfam" id="PF17111"/>
    </source>
</evidence>
<dbReference type="RefSeq" id="XP_033659294.1">
    <property type="nucleotide sequence ID" value="XM_033819272.1"/>
</dbReference>
<feature type="compositionally biased region" description="Polar residues" evidence="1">
    <location>
        <begin position="412"/>
        <end position="425"/>
    </location>
</feature>
<sequence>MADPVSITASLLAITTAAIQSTKSLYEAVRRYRGRDKTLQRLQSELEDVIKILQSLNVAIATEESILALLKGPVQRCSQICHEFKLSMEKFDRTSKMSVLDWARMEFMRGDINEFIQTLAGYKSTISVGLGTITMHTSKVTQSDLELHLQRIDEKMTQLTTDHKTNHAMGVNLNDEKEVTRQCLNVCEEARTYLQNLSTGTASLLHEAPRDAGQDHFYEAQVQTRQALNETQDRLAQTSSDLSRRLHALVSDPASEHSEERMKLQSDIEISKQCLGVCNAASEVSRQKIYRVGEVIADGGSDQVVATTLADLFDVGKAVSKNNSAQLVAYLTDEGLRHLTEKRYSSRFGAVANISDSVEVSNTGPQSNSELGPAKRASPRATHSEHSTGLNPEKSKPSSNEMKKRSRLVTHSVASVDTSVSSPTE</sequence>
<protein>
    <recommendedName>
        <fullName evidence="2">Azaphilone pigments biosynthesis cluster protein L N-terminal domain-containing protein</fullName>
    </recommendedName>
</protein>
<organism evidence="3 4">
    <name type="scientific">Zasmidium cellare ATCC 36951</name>
    <dbReference type="NCBI Taxonomy" id="1080233"/>
    <lineage>
        <taxon>Eukaryota</taxon>
        <taxon>Fungi</taxon>
        <taxon>Dikarya</taxon>
        <taxon>Ascomycota</taxon>
        <taxon>Pezizomycotina</taxon>
        <taxon>Dothideomycetes</taxon>
        <taxon>Dothideomycetidae</taxon>
        <taxon>Mycosphaerellales</taxon>
        <taxon>Mycosphaerellaceae</taxon>
        <taxon>Zasmidium</taxon>
    </lineage>
</organism>
<dbReference type="InterPro" id="IPR031348">
    <property type="entry name" value="PigL_N"/>
</dbReference>
<dbReference type="Proteomes" id="UP000799537">
    <property type="component" value="Unassembled WGS sequence"/>
</dbReference>